<dbReference type="Proteomes" id="UP000001056">
    <property type="component" value="Unassembled WGS sequence"/>
</dbReference>
<evidence type="ECO:0000256" key="1">
    <source>
        <dbReference type="SAM" id="MobiDB-lite"/>
    </source>
</evidence>
<gene>
    <name evidence="2" type="ORF">CHGG_03908</name>
</gene>
<protein>
    <submittedName>
        <fullName evidence="2">Uncharacterized protein</fullName>
    </submittedName>
</protein>
<dbReference type="VEuPathDB" id="FungiDB:CHGG_03908"/>
<keyword evidence="3" id="KW-1185">Reference proteome</keyword>
<evidence type="ECO:0000313" key="2">
    <source>
        <dbReference type="EMBL" id="EAQ87289.1"/>
    </source>
</evidence>
<feature type="compositionally biased region" description="Basic residues" evidence="1">
    <location>
        <begin position="184"/>
        <end position="195"/>
    </location>
</feature>
<dbReference type="HOGENOM" id="CLU_1304727_0_0_1"/>
<sequence>MSNSARAKKPCCPGALTFAAREAATCRSCLVVLETFFRDADTDRAPSIRVRSGQLISSFGHAKVGGLWISEQLTPSTPSLAPQACFAKAASSPPLAESPAKPAQLLCLARTTHTHTHTCVCVCNPVDRLPQVTSAAGGLAAGRERALPKIQPSVVRVKPGARQYRSRKASVASPHPAARRVRMRTQQHGPRHHHTGTTCTGLGPLNHDGKA</sequence>
<dbReference type="EMBL" id="CH408032">
    <property type="protein sequence ID" value="EAQ87289.1"/>
    <property type="molecule type" value="Genomic_DNA"/>
</dbReference>
<dbReference type="AlphaFoldDB" id="Q2H2T8"/>
<feature type="region of interest" description="Disordered" evidence="1">
    <location>
        <begin position="184"/>
        <end position="211"/>
    </location>
</feature>
<reference evidence="3" key="1">
    <citation type="journal article" date="2015" name="Genome Announc.">
        <title>Draft genome sequence of the cellulolytic fungus Chaetomium globosum.</title>
        <authorList>
            <person name="Cuomo C.A."/>
            <person name="Untereiner W.A."/>
            <person name="Ma L.-J."/>
            <person name="Grabherr M."/>
            <person name="Birren B.W."/>
        </authorList>
    </citation>
    <scope>NUCLEOTIDE SEQUENCE [LARGE SCALE GENOMIC DNA]</scope>
    <source>
        <strain evidence="3">ATCC 6205 / CBS 148.51 / DSM 1962 / NBRC 6347 / NRRL 1970</strain>
    </source>
</reference>
<name>Q2H2T8_CHAGB</name>
<dbReference type="RefSeq" id="XP_001223122.1">
    <property type="nucleotide sequence ID" value="XM_001223121.1"/>
</dbReference>
<proteinExistence type="predicted"/>
<dbReference type="InParanoid" id="Q2H2T8"/>
<dbReference type="GeneID" id="4392399"/>
<evidence type="ECO:0000313" key="3">
    <source>
        <dbReference type="Proteomes" id="UP000001056"/>
    </source>
</evidence>
<accession>Q2H2T8</accession>
<organism evidence="2 3">
    <name type="scientific">Chaetomium globosum (strain ATCC 6205 / CBS 148.51 / DSM 1962 / NBRC 6347 / NRRL 1970)</name>
    <name type="common">Soil fungus</name>
    <dbReference type="NCBI Taxonomy" id="306901"/>
    <lineage>
        <taxon>Eukaryota</taxon>
        <taxon>Fungi</taxon>
        <taxon>Dikarya</taxon>
        <taxon>Ascomycota</taxon>
        <taxon>Pezizomycotina</taxon>
        <taxon>Sordariomycetes</taxon>
        <taxon>Sordariomycetidae</taxon>
        <taxon>Sordariales</taxon>
        <taxon>Chaetomiaceae</taxon>
        <taxon>Chaetomium</taxon>
    </lineage>
</organism>
<feature type="compositionally biased region" description="Low complexity" evidence="1">
    <location>
        <begin position="196"/>
        <end position="205"/>
    </location>
</feature>